<evidence type="ECO:0000313" key="1">
    <source>
        <dbReference type="EMBL" id="EFJ13385.1"/>
    </source>
</evidence>
<feature type="non-terminal residue" evidence="1">
    <location>
        <position position="1"/>
    </location>
</feature>
<dbReference type="InterPro" id="IPR027443">
    <property type="entry name" value="IPNS-like_sf"/>
</dbReference>
<dbReference type="OMA" id="ANCAFYT"/>
<keyword evidence="2" id="KW-1185">Reference proteome</keyword>
<dbReference type="Gene3D" id="2.60.120.330">
    <property type="entry name" value="B-lactam Antibiotic, Isopenicillin N Synthase, Chain"/>
    <property type="match status" value="1"/>
</dbReference>
<dbReference type="PANTHER" id="PTHR48420:SF1">
    <property type="entry name" value="NON-HAEM DIOXYGENASE N-TERMINAL DOMAIN-CONTAINING PROTEIN"/>
    <property type="match status" value="1"/>
</dbReference>
<dbReference type="InParanoid" id="D8SQE7"/>
<dbReference type="FunCoup" id="D8SQE7">
    <property type="interactions" value="261"/>
</dbReference>
<dbReference type="AlphaFoldDB" id="D8SQE7"/>
<proteinExistence type="predicted"/>
<sequence>GAQGLGIIAVSNVPGFTEMRSNRNLLNLAQSLSSLPENALKELEDPASRFSFGWSHGKEFLESGQLDELKASFYANPIVDRPTDDPALIERYPSYCRANLWPRKELPDLESSFKKLGSLIVKVGLHLAAHCDKHVSRKGGDPRLTDMLKNSLCHKGRLLHNYPRFRCSSCCKFLKASCSKCSGTKSSSWCGWHVDHGSLTGTIDLCNVHKRRKEIDCPDSEAGLYVRTRSGAIVKATFRKDDIAYQVGEATELILNGAFHATPHCVHVRTAQDDPLVERNTFAVFMQPHW</sequence>
<dbReference type="Gramene" id="EFJ13385">
    <property type="protein sequence ID" value="EFJ13385"/>
    <property type="gene ID" value="SELMODRAFT_122337"/>
</dbReference>
<dbReference type="KEGG" id="smo:SELMODRAFT_122337"/>
<dbReference type="EMBL" id="GL377633">
    <property type="protein sequence ID" value="EFJ13385.1"/>
    <property type="molecule type" value="Genomic_DNA"/>
</dbReference>
<dbReference type="HOGENOM" id="CLU_045411_0_0_1"/>
<gene>
    <name evidence="1" type="ORF">SELMODRAFT_122337</name>
</gene>
<evidence type="ECO:0000313" key="2">
    <source>
        <dbReference type="Proteomes" id="UP000001514"/>
    </source>
</evidence>
<organism evidence="2">
    <name type="scientific">Selaginella moellendorffii</name>
    <name type="common">Spikemoss</name>
    <dbReference type="NCBI Taxonomy" id="88036"/>
    <lineage>
        <taxon>Eukaryota</taxon>
        <taxon>Viridiplantae</taxon>
        <taxon>Streptophyta</taxon>
        <taxon>Embryophyta</taxon>
        <taxon>Tracheophyta</taxon>
        <taxon>Lycopodiopsida</taxon>
        <taxon>Selaginellales</taxon>
        <taxon>Selaginellaceae</taxon>
        <taxon>Selaginella</taxon>
    </lineage>
</organism>
<dbReference type="eggNOG" id="ENOG502QRGK">
    <property type="taxonomic scope" value="Eukaryota"/>
</dbReference>
<evidence type="ECO:0008006" key="3">
    <source>
        <dbReference type="Google" id="ProtNLM"/>
    </source>
</evidence>
<dbReference type="SUPFAM" id="SSF51197">
    <property type="entry name" value="Clavaminate synthase-like"/>
    <property type="match status" value="1"/>
</dbReference>
<dbReference type="Proteomes" id="UP000001514">
    <property type="component" value="Unassembled WGS sequence"/>
</dbReference>
<protein>
    <recommendedName>
        <fullName evidence="3">Isopenicillin N synthase-like Fe(2+) 2OG dioxygenase domain-containing protein</fullName>
    </recommendedName>
</protein>
<reference evidence="1 2" key="1">
    <citation type="journal article" date="2011" name="Science">
        <title>The Selaginella genome identifies genetic changes associated with the evolution of vascular plants.</title>
        <authorList>
            <person name="Banks J.A."/>
            <person name="Nishiyama T."/>
            <person name="Hasebe M."/>
            <person name="Bowman J.L."/>
            <person name="Gribskov M."/>
            <person name="dePamphilis C."/>
            <person name="Albert V.A."/>
            <person name="Aono N."/>
            <person name="Aoyama T."/>
            <person name="Ambrose B.A."/>
            <person name="Ashton N.W."/>
            <person name="Axtell M.J."/>
            <person name="Barker E."/>
            <person name="Barker M.S."/>
            <person name="Bennetzen J.L."/>
            <person name="Bonawitz N.D."/>
            <person name="Chapple C."/>
            <person name="Cheng C."/>
            <person name="Correa L.G."/>
            <person name="Dacre M."/>
            <person name="DeBarry J."/>
            <person name="Dreyer I."/>
            <person name="Elias M."/>
            <person name="Engstrom E.M."/>
            <person name="Estelle M."/>
            <person name="Feng L."/>
            <person name="Finet C."/>
            <person name="Floyd S.K."/>
            <person name="Frommer W.B."/>
            <person name="Fujita T."/>
            <person name="Gramzow L."/>
            <person name="Gutensohn M."/>
            <person name="Harholt J."/>
            <person name="Hattori M."/>
            <person name="Heyl A."/>
            <person name="Hirai T."/>
            <person name="Hiwatashi Y."/>
            <person name="Ishikawa M."/>
            <person name="Iwata M."/>
            <person name="Karol K.G."/>
            <person name="Koehler B."/>
            <person name="Kolukisaoglu U."/>
            <person name="Kubo M."/>
            <person name="Kurata T."/>
            <person name="Lalonde S."/>
            <person name="Li K."/>
            <person name="Li Y."/>
            <person name="Litt A."/>
            <person name="Lyons E."/>
            <person name="Manning G."/>
            <person name="Maruyama T."/>
            <person name="Michael T.P."/>
            <person name="Mikami K."/>
            <person name="Miyazaki S."/>
            <person name="Morinaga S."/>
            <person name="Murata T."/>
            <person name="Mueller-Roeber B."/>
            <person name="Nelson D.R."/>
            <person name="Obara M."/>
            <person name="Oguri Y."/>
            <person name="Olmstead R.G."/>
            <person name="Onodera N."/>
            <person name="Petersen B.L."/>
            <person name="Pils B."/>
            <person name="Prigge M."/>
            <person name="Rensing S.A."/>
            <person name="Riano-Pachon D.M."/>
            <person name="Roberts A.W."/>
            <person name="Sato Y."/>
            <person name="Scheller H.V."/>
            <person name="Schulz B."/>
            <person name="Schulz C."/>
            <person name="Shakirov E.V."/>
            <person name="Shibagaki N."/>
            <person name="Shinohara N."/>
            <person name="Shippen D.E."/>
            <person name="Soerensen I."/>
            <person name="Sotooka R."/>
            <person name="Sugimoto N."/>
            <person name="Sugita M."/>
            <person name="Sumikawa N."/>
            <person name="Tanurdzic M."/>
            <person name="Theissen G."/>
            <person name="Ulvskov P."/>
            <person name="Wakazuki S."/>
            <person name="Weng J.K."/>
            <person name="Willats W.W."/>
            <person name="Wipf D."/>
            <person name="Wolf P.G."/>
            <person name="Yang L."/>
            <person name="Zimmer A.D."/>
            <person name="Zhu Q."/>
            <person name="Mitros T."/>
            <person name="Hellsten U."/>
            <person name="Loque D."/>
            <person name="Otillar R."/>
            <person name="Salamov A."/>
            <person name="Schmutz J."/>
            <person name="Shapiro H."/>
            <person name="Lindquist E."/>
            <person name="Lucas S."/>
            <person name="Rokhsar D."/>
            <person name="Grigoriev I.V."/>
        </authorList>
    </citation>
    <scope>NUCLEOTIDE SEQUENCE [LARGE SCALE GENOMIC DNA]</scope>
</reference>
<dbReference type="PANTHER" id="PTHR48420">
    <property type="entry name" value="NON-HAEM DIOXYGENASE N-TERMINAL DOMAIN-CONTAINING PROTEIN"/>
    <property type="match status" value="1"/>
</dbReference>
<accession>D8SQE7</accession>
<name>D8SQE7_SELML</name>